<keyword evidence="6" id="KW-0238">DNA-binding</keyword>
<keyword evidence="5" id="KW-0680">Restriction system</keyword>
<evidence type="ECO:0000256" key="2">
    <source>
        <dbReference type="ARBA" id="ARBA00022603"/>
    </source>
</evidence>
<dbReference type="GO" id="GO:0009307">
    <property type="term" value="P:DNA restriction-modification system"/>
    <property type="evidence" value="ECO:0007669"/>
    <property type="project" value="UniProtKB-KW"/>
</dbReference>
<evidence type="ECO:0000256" key="3">
    <source>
        <dbReference type="ARBA" id="ARBA00022679"/>
    </source>
</evidence>
<dbReference type="Proteomes" id="UP001162155">
    <property type="component" value="Unassembled WGS sequence"/>
</dbReference>
<dbReference type="GO" id="GO:0015667">
    <property type="term" value="F:site-specific DNA-methyltransferase (cytosine-N4-specific) activity"/>
    <property type="evidence" value="ECO:0007669"/>
    <property type="project" value="UniProtKB-EC"/>
</dbReference>
<evidence type="ECO:0000256" key="4">
    <source>
        <dbReference type="ARBA" id="ARBA00022691"/>
    </source>
</evidence>
<dbReference type="GO" id="GO:0003677">
    <property type="term" value="F:DNA binding"/>
    <property type="evidence" value="ECO:0007669"/>
    <property type="project" value="UniProtKB-KW"/>
</dbReference>
<comment type="catalytic activity">
    <reaction evidence="7">
        <text>a 2'-deoxycytidine in DNA + S-adenosyl-L-methionine = an N(4)-methyl-2'-deoxycytidine in DNA + S-adenosyl-L-homocysteine + H(+)</text>
        <dbReference type="Rhea" id="RHEA:16857"/>
        <dbReference type="Rhea" id="RHEA-COMP:11369"/>
        <dbReference type="Rhea" id="RHEA-COMP:13674"/>
        <dbReference type="ChEBI" id="CHEBI:15378"/>
        <dbReference type="ChEBI" id="CHEBI:57856"/>
        <dbReference type="ChEBI" id="CHEBI:59789"/>
        <dbReference type="ChEBI" id="CHEBI:85452"/>
        <dbReference type="ChEBI" id="CHEBI:137933"/>
        <dbReference type="EC" id="2.1.1.113"/>
    </reaction>
</comment>
<dbReference type="EC" id="2.1.1.-" evidence="8"/>
<dbReference type="GO" id="GO:0008170">
    <property type="term" value="F:N-methyltransferase activity"/>
    <property type="evidence" value="ECO:0007669"/>
    <property type="project" value="InterPro"/>
</dbReference>
<evidence type="ECO:0000313" key="10">
    <source>
        <dbReference type="EMBL" id="MDH4621429.1"/>
    </source>
</evidence>
<evidence type="ECO:0000256" key="6">
    <source>
        <dbReference type="ARBA" id="ARBA00023125"/>
    </source>
</evidence>
<comment type="similarity">
    <text evidence="1">Belongs to the N(4)/N(6)-methyltransferase family. N(4) subfamily.</text>
</comment>
<dbReference type="InterPro" id="IPR029063">
    <property type="entry name" value="SAM-dependent_MTases_sf"/>
</dbReference>
<dbReference type="PROSITE" id="PS00093">
    <property type="entry name" value="N4_MTASE"/>
    <property type="match status" value="1"/>
</dbReference>
<proteinExistence type="inferred from homology"/>
<protein>
    <recommendedName>
        <fullName evidence="8">Methyltransferase</fullName>
        <ecNumber evidence="8">2.1.1.-</ecNumber>
    </recommendedName>
</protein>
<comment type="caution">
    <text evidence="10">The sequence shown here is derived from an EMBL/GenBank/DDBJ whole genome shotgun (WGS) entry which is preliminary data.</text>
</comment>
<evidence type="ECO:0000313" key="11">
    <source>
        <dbReference type="Proteomes" id="UP001162155"/>
    </source>
</evidence>
<dbReference type="EMBL" id="JAFFRZ010000001">
    <property type="protein sequence ID" value="MDH4621429.1"/>
    <property type="molecule type" value="Genomic_DNA"/>
</dbReference>
<keyword evidence="3" id="KW-0808">Transferase</keyword>
<dbReference type="Pfam" id="PF01555">
    <property type="entry name" value="N6_N4_Mtase"/>
    <property type="match status" value="1"/>
</dbReference>
<evidence type="ECO:0000256" key="5">
    <source>
        <dbReference type="ARBA" id="ARBA00022747"/>
    </source>
</evidence>
<dbReference type="Gene3D" id="3.40.50.150">
    <property type="entry name" value="Vaccinia Virus protein VP39"/>
    <property type="match status" value="1"/>
</dbReference>
<name>A0AA43DQF7_PSESX</name>
<accession>A0AA43DQF7</accession>
<dbReference type="InterPro" id="IPR017985">
    <property type="entry name" value="MeTrfase_CN4_CS"/>
</dbReference>
<reference evidence="10" key="1">
    <citation type="submission" date="2021-02" db="EMBL/GenBank/DDBJ databases">
        <title>Genome analysis of blister spot of apple pathogen from New York area.</title>
        <authorList>
            <person name="Kandel P."/>
            <person name="Hockett K.L."/>
            <person name="Santander R."/>
            <person name="Acimovic S."/>
        </authorList>
    </citation>
    <scope>NUCLEOTIDE SEQUENCE</scope>
    <source>
        <strain evidence="10">PSP1</strain>
    </source>
</reference>
<keyword evidence="2" id="KW-0489">Methyltransferase</keyword>
<dbReference type="InterPro" id="IPR002941">
    <property type="entry name" value="DNA_methylase_N4/N6"/>
</dbReference>
<dbReference type="GO" id="GO:0032259">
    <property type="term" value="P:methylation"/>
    <property type="evidence" value="ECO:0007669"/>
    <property type="project" value="UniProtKB-KW"/>
</dbReference>
<dbReference type="RefSeq" id="WP_044308916.1">
    <property type="nucleotide sequence ID" value="NZ_JAFFRY010000009.1"/>
</dbReference>
<organism evidence="10 11">
    <name type="scientific">Pseudomonas syringae pv. papulans</name>
    <dbReference type="NCBI Taxonomy" id="83963"/>
    <lineage>
        <taxon>Bacteria</taxon>
        <taxon>Pseudomonadati</taxon>
        <taxon>Pseudomonadota</taxon>
        <taxon>Gammaproteobacteria</taxon>
        <taxon>Pseudomonadales</taxon>
        <taxon>Pseudomonadaceae</taxon>
        <taxon>Pseudomonas</taxon>
        <taxon>Pseudomonas syringae</taxon>
    </lineage>
</organism>
<evidence type="ECO:0000256" key="7">
    <source>
        <dbReference type="ARBA" id="ARBA00049120"/>
    </source>
</evidence>
<evidence type="ECO:0000259" key="9">
    <source>
        <dbReference type="Pfam" id="PF01555"/>
    </source>
</evidence>
<dbReference type="PRINTS" id="PR00508">
    <property type="entry name" value="S21N4MTFRASE"/>
</dbReference>
<evidence type="ECO:0000256" key="8">
    <source>
        <dbReference type="RuleBase" id="RU362026"/>
    </source>
</evidence>
<dbReference type="AlphaFoldDB" id="A0AA43DQF7"/>
<dbReference type="SUPFAM" id="SSF53335">
    <property type="entry name" value="S-adenosyl-L-methionine-dependent methyltransferases"/>
    <property type="match status" value="1"/>
</dbReference>
<gene>
    <name evidence="10" type="ORF">JW322_06485</name>
</gene>
<sequence>MFQHLSICPPKQKSSAKSGFEAFYSYYAGFPESFAQPLIASAGLSRGSVVYDPWNGSGTTTKSAAALGYRSIGLDINPVMVVISKARLLPMSEIPCLLPLAREAIHKSRLYESIDSIDPLTQWFSAESSSHLRKLERAIADLILPSPEEQVEYDFDMSGIAACLYVALFATGKELSKFFRTSNPTWTRKAKSESEKIVISELEVQREFIAQITRLIKAHSGNMSPEINEGISAIRVGDSVLSDPEIQADLILTSPPYCTRIDYTAATCVELALLSELSGIDVLALGRKMLGTPKVTNTILEESLLGDLCIDFLHRVKSHTSKEGLK</sequence>
<keyword evidence="4" id="KW-0949">S-adenosyl-L-methionine</keyword>
<dbReference type="InterPro" id="IPR001091">
    <property type="entry name" value="RM_Methyltransferase"/>
</dbReference>
<feature type="domain" description="DNA methylase N-4/N-6" evidence="9">
    <location>
        <begin position="7"/>
        <end position="83"/>
    </location>
</feature>
<evidence type="ECO:0000256" key="1">
    <source>
        <dbReference type="ARBA" id="ARBA00010203"/>
    </source>
</evidence>